<evidence type="ECO:0000313" key="3">
    <source>
        <dbReference type="Proteomes" id="UP000649955"/>
    </source>
</evidence>
<dbReference type="EMBL" id="BNAW01000030">
    <property type="protein sequence ID" value="GHG30095.1"/>
    <property type="molecule type" value="Genomic_DNA"/>
</dbReference>
<accession>A0ABQ3KKA6</accession>
<organism evidence="2 3">
    <name type="scientific">Amycolatopsis bullii</name>
    <dbReference type="NCBI Taxonomy" id="941987"/>
    <lineage>
        <taxon>Bacteria</taxon>
        <taxon>Bacillati</taxon>
        <taxon>Actinomycetota</taxon>
        <taxon>Actinomycetes</taxon>
        <taxon>Pseudonocardiales</taxon>
        <taxon>Pseudonocardiaceae</taxon>
        <taxon>Amycolatopsis</taxon>
    </lineage>
</organism>
<dbReference type="Proteomes" id="UP000649955">
    <property type="component" value="Unassembled WGS sequence"/>
</dbReference>
<reference evidence="3" key="1">
    <citation type="journal article" date="2019" name="Int. J. Syst. Evol. Microbiol.">
        <title>The Global Catalogue of Microorganisms (GCM) 10K type strain sequencing project: providing services to taxonomists for standard genome sequencing and annotation.</title>
        <authorList>
            <consortium name="The Broad Institute Genomics Platform"/>
            <consortium name="The Broad Institute Genome Sequencing Center for Infectious Disease"/>
            <person name="Wu L."/>
            <person name="Ma J."/>
        </authorList>
    </citation>
    <scope>NUCLEOTIDE SEQUENCE [LARGE SCALE GENOMIC DNA]</scope>
    <source>
        <strain evidence="3">CGMCC 4.7680</strain>
    </source>
</reference>
<evidence type="ECO:0000259" key="1">
    <source>
        <dbReference type="Pfam" id="PF08751"/>
    </source>
</evidence>
<proteinExistence type="predicted"/>
<keyword evidence="3" id="KW-1185">Reference proteome</keyword>
<dbReference type="Pfam" id="PF08751">
    <property type="entry name" value="TrwC"/>
    <property type="match status" value="1"/>
</dbReference>
<dbReference type="SUPFAM" id="SSF55464">
    <property type="entry name" value="Origin of replication-binding domain, RBD-like"/>
    <property type="match status" value="1"/>
</dbReference>
<gene>
    <name evidence="2" type="ORF">GCM10017567_57430</name>
</gene>
<comment type="caution">
    <text evidence="2">The sequence shown here is derived from an EMBL/GenBank/DDBJ whole genome shotgun (WGS) entry which is preliminary data.</text>
</comment>
<sequence length="44" mass="4945">MSIHRQAMLDTLTYAEDNIALTRRGDGGYTQYDVKGITAAIFEH</sequence>
<feature type="domain" description="TrwC relaxase" evidence="1">
    <location>
        <begin position="2"/>
        <end position="44"/>
    </location>
</feature>
<evidence type="ECO:0000313" key="2">
    <source>
        <dbReference type="EMBL" id="GHG30095.1"/>
    </source>
</evidence>
<protein>
    <recommendedName>
        <fullName evidence="1">TrwC relaxase domain-containing protein</fullName>
    </recommendedName>
</protein>
<name>A0ABQ3KKA6_9PSEU</name>
<dbReference type="InterPro" id="IPR014862">
    <property type="entry name" value="TrwC"/>
</dbReference>